<dbReference type="Proteomes" id="UP000320643">
    <property type="component" value="Unassembled WGS sequence"/>
</dbReference>
<dbReference type="PANTHER" id="PTHR22674:SF6">
    <property type="entry name" value="NTPASE KAP FAMILY P-LOOP DOMAIN-CONTAINING PROTEIN 1"/>
    <property type="match status" value="1"/>
</dbReference>
<name>A0A552V9F7_9FLAO</name>
<dbReference type="SUPFAM" id="SSF52949">
    <property type="entry name" value="Macro domain-like"/>
    <property type="match status" value="1"/>
</dbReference>
<dbReference type="SUPFAM" id="SSF52540">
    <property type="entry name" value="P-loop containing nucleoside triphosphate hydrolases"/>
    <property type="match status" value="1"/>
</dbReference>
<dbReference type="Gene3D" id="3.40.50.300">
    <property type="entry name" value="P-loop containing nucleotide triphosphate hydrolases"/>
    <property type="match status" value="1"/>
</dbReference>
<dbReference type="InterPro" id="IPR002589">
    <property type="entry name" value="Macro_dom"/>
</dbReference>
<dbReference type="AlphaFoldDB" id="A0A552V9F7"/>
<dbReference type="OrthoDB" id="88903at2"/>
<dbReference type="InterPro" id="IPR027417">
    <property type="entry name" value="P-loop_NTPase"/>
</dbReference>
<dbReference type="InterPro" id="IPR052754">
    <property type="entry name" value="NTPase_KAP_P-loop"/>
</dbReference>
<dbReference type="RefSeq" id="WP_143371324.1">
    <property type="nucleotide sequence ID" value="NZ_VJVZ01000001.1"/>
</dbReference>
<proteinExistence type="predicted"/>
<evidence type="ECO:0000259" key="1">
    <source>
        <dbReference type="PROSITE" id="PS51154"/>
    </source>
</evidence>
<evidence type="ECO:0000313" key="3">
    <source>
        <dbReference type="Proteomes" id="UP000320643"/>
    </source>
</evidence>
<dbReference type="PANTHER" id="PTHR22674">
    <property type="entry name" value="NTPASE, KAP FAMILY P-LOOP DOMAIN-CONTAINING 1"/>
    <property type="match status" value="1"/>
</dbReference>
<reference evidence="2 3" key="1">
    <citation type="submission" date="2019-07" db="EMBL/GenBank/DDBJ databases">
        <title>Flavobacterium sp. nov., isolated from glacier ice.</title>
        <authorList>
            <person name="Liu Q."/>
            <person name="Xin Y.-H."/>
        </authorList>
    </citation>
    <scope>NUCLEOTIDE SEQUENCE [LARGE SCALE GENOMIC DNA]</scope>
    <source>
        <strain evidence="2 3">ZT4R6</strain>
    </source>
</reference>
<feature type="domain" description="Macro" evidence="1">
    <location>
        <begin position="1"/>
        <end position="155"/>
    </location>
</feature>
<dbReference type="EMBL" id="VJVZ01000001">
    <property type="protein sequence ID" value="TRW27098.1"/>
    <property type="molecule type" value="Genomic_DNA"/>
</dbReference>
<keyword evidence="3" id="KW-1185">Reference proteome</keyword>
<accession>A0A552V9F7</accession>
<sequence length="1004" mass="115171">MVNFVTSPIVATTKADMIVLPQSTRGTLSDPFQKLLYLFGVSDPIATADLGGVTIRPVTATNAKYLALACSVNDFTSTYTAIYRIIHNLKADCPEDVKSIAMPLLGAGAGSLEPNKVYNLTVATLNELLPEKEITIHIVDLKTAEQIEKMNGEVSGKTAKRLVFDYTTDDIKAISWVEEQLKMPEFYFERAKQKCSQYYDHQGERDFYNAILDKFKESKIVFSKFLYTFPEGTPEFGFLTLCGELVAYIDRSAYNKAVWNLYEDKRTLARSSVNQTRWIENLIAFKASGQEYDTLPLSIRNAILYLRQPSENLTMLSARHRMLVAKELFGGIAQEEITYAIGDYFRSKGLICANPENNGSLYSRILYIPDLKELWNVELERDYISVPLSDIATNDSPLVEDEPAEAFEIAEAIRQRNLKLLMHSDIYAKEDLLHYETYASIVARLITSKLSSPPFNISIMAPWGKGKTSLMRFIEKRINPNLENREKSDKPVSYLKLIWWSLSKDQRDFNRPLENPVIWFNAWKFQKSEQVWAGLADEIILQLAAQLAPLDRQKFWFRLNISRVDISKIKWELGLSFLRKIFFPFIYLLITGLLTYIFSSDSFSEILPDFVKNNSKAFITLPIVAGILAAAQRVNLEFSKVPDIDFSKFLSRPEYRSKTGYLHEVEQDLKNAVKLAVSIDKPAVIFIDDLDRCSPNVIADVVEAINAFMTGELSNCYFIIGQDPRIVTASLDAAYEKISAKLGKLESEHSTIGRFFLEKFSQLTINLPVMSDDIKRSFVDALLPMIDESSIIPLDRQQQLRGEYEALQRDIMTRTDPFEIFTEQKEILEKEIKKFSPQLIVNLQDEILASAFRSFQVDDNELENIIIDIGEYLDSPRTIKRFLNLFLFYHFFRFTIPGKGLLTIEDDILSRWLIIMVRWPLLVQAIQWDTEKGFFEGSDCSERAEKFDDFIQKAENYTHYQTLLEEVKKEGMTWKCDEDLFELCKGSSRQLPVKISDIINSGIW</sequence>
<dbReference type="Pfam" id="PF07693">
    <property type="entry name" value="KAP_NTPase"/>
    <property type="match status" value="1"/>
</dbReference>
<protein>
    <recommendedName>
        <fullName evidence="1">Macro domain-containing protein</fullName>
    </recommendedName>
</protein>
<evidence type="ECO:0000313" key="2">
    <source>
        <dbReference type="EMBL" id="TRW27098.1"/>
    </source>
</evidence>
<dbReference type="PROSITE" id="PS51154">
    <property type="entry name" value="MACRO"/>
    <property type="match status" value="1"/>
</dbReference>
<organism evidence="2 3">
    <name type="scientific">Flavobacterium zepuense</name>
    <dbReference type="NCBI Taxonomy" id="2593302"/>
    <lineage>
        <taxon>Bacteria</taxon>
        <taxon>Pseudomonadati</taxon>
        <taxon>Bacteroidota</taxon>
        <taxon>Flavobacteriia</taxon>
        <taxon>Flavobacteriales</taxon>
        <taxon>Flavobacteriaceae</taxon>
        <taxon>Flavobacterium</taxon>
    </lineage>
</organism>
<dbReference type="Gene3D" id="3.40.220.10">
    <property type="entry name" value="Leucine Aminopeptidase, subunit E, domain 1"/>
    <property type="match status" value="1"/>
</dbReference>
<comment type="caution">
    <text evidence="2">The sequence shown here is derived from an EMBL/GenBank/DDBJ whole genome shotgun (WGS) entry which is preliminary data.</text>
</comment>
<gene>
    <name evidence="2" type="ORF">FMM05_00155</name>
</gene>
<dbReference type="InterPro" id="IPR043472">
    <property type="entry name" value="Macro_dom-like"/>
</dbReference>
<dbReference type="InterPro" id="IPR011646">
    <property type="entry name" value="KAP_P-loop"/>
</dbReference>